<feature type="region of interest" description="Disordered" evidence="1">
    <location>
        <begin position="1388"/>
        <end position="1427"/>
    </location>
</feature>
<feature type="region of interest" description="Disordered" evidence="1">
    <location>
        <begin position="1140"/>
        <end position="1161"/>
    </location>
</feature>
<evidence type="ECO:0000313" key="2">
    <source>
        <dbReference type="EMBL" id="CAE8741850.1"/>
    </source>
</evidence>
<comment type="caution">
    <text evidence="2">The sequence shown here is derived from an EMBL/GenBank/DDBJ whole genome shotgun (WGS) entry which is preliminary data.</text>
</comment>
<dbReference type="Proteomes" id="UP000626109">
    <property type="component" value="Unassembled WGS sequence"/>
</dbReference>
<dbReference type="EMBL" id="CAJNNW010037446">
    <property type="protein sequence ID" value="CAE8741850.1"/>
    <property type="molecule type" value="Genomic_DNA"/>
</dbReference>
<protein>
    <submittedName>
        <fullName evidence="2">Uncharacterized protein</fullName>
    </submittedName>
</protein>
<feature type="region of interest" description="Disordered" evidence="1">
    <location>
        <begin position="867"/>
        <end position="886"/>
    </location>
</feature>
<feature type="compositionally biased region" description="Polar residues" evidence="1">
    <location>
        <begin position="1391"/>
        <end position="1409"/>
    </location>
</feature>
<gene>
    <name evidence="2" type="ORF">PGLA2088_LOCUS50696</name>
</gene>
<evidence type="ECO:0000256" key="1">
    <source>
        <dbReference type="SAM" id="MobiDB-lite"/>
    </source>
</evidence>
<reference evidence="2" key="1">
    <citation type="submission" date="2021-02" db="EMBL/GenBank/DDBJ databases">
        <authorList>
            <person name="Dougan E. K."/>
            <person name="Rhodes N."/>
            <person name="Thang M."/>
            <person name="Chan C."/>
        </authorList>
    </citation>
    <scope>NUCLEOTIDE SEQUENCE</scope>
</reference>
<feature type="region of interest" description="Disordered" evidence="1">
    <location>
        <begin position="117"/>
        <end position="157"/>
    </location>
</feature>
<evidence type="ECO:0000313" key="3">
    <source>
        <dbReference type="Proteomes" id="UP000626109"/>
    </source>
</evidence>
<name>A0A813LYN2_POLGL</name>
<feature type="region of interest" description="Disordered" evidence="1">
    <location>
        <begin position="232"/>
        <end position="253"/>
    </location>
</feature>
<accession>A0A813LYN2</accession>
<sequence>MEEPLDPALFLLGDSEWEELGDPSFFFGLGTSAADFIDVVKLPFSSRSSQGAFSATQSELYADVFEDAAVSLVNDILEASNADSAKHFAATPAPEWVLRIGPPAEDDEKAETQVAKIAKSPSGLQVPLSPKHLAAGSRRPGTGQASEGDASFGGTFSARTAGSGTQVQELTTSVVDEVLQAVTEEYAKQGDYRQATQEKAAKAAELARSSVVARAAAEAAEARRETKALLEAEERNLPEPSPELRALNLDQKRPASEVAESGIEDVQNAVASEMIEFLLGNYQQQQLSTASELESVVQASGTGDSQVAMALHFSEIWDRDASFAGTEAADAIDVTMLPESDDDDAPLSLHFQCLDFKKVDKVAFKNELLDGFRSVGYPEERMSKLQITLREGSVIADIRGPLECLEYLKVMPLSSIQVMGSWAFVKLPGLQGTALPRKPNQGALSGISRLASDASQQSGRVEENMASAMVSGFMGTTTLAEAMFSRPRNVISQISQVSESSSRLEEGLATSMLASFISAPDQVVTKVAKLESEPDEMHVEVNSAGSEEPEPALLDLVMDLSLPPPSLQGTLSDYSVCSAISSSVDGGIARNLVSELASSFVRAEPSPQSEAASEFDAVFSLVSSQDERSVPENMVKSLMAALPEASAAKADSCFSKVFTEVSSEPAADAAAAIIADAMLAVPANQVFQTNLPQQVPAATFQVAKDAAKQIAENAMMVLSAPTEEVLSHLGADEEAQIPFVMPPAASSVAGFTVVSEDVEGSVAFQLVSNLLAAEPNVKEAQIPFVMPPAASSVAGFTVVSEDVEGSVAFQLVSDLLAAEPNVKEAQIPFVMPPAASSVAGFTSLSEDVEGSVALKLVNSLLAAEPQVPPAGLPSQPEVRAQEPESHLARAESAPSAGAFTTVSEDVEASVAHQIIRRALADPQVSPAVSSVPPTQELLSELGADEVEEMEVAMKVIKDAQVPFAMTPSAGSAAAFTAVSEDIEASVALQIIRSLTAPRASPASSARVLSDAGVASNASSELAGDVANGLVDKLLLQGLEVEVGRLRPGSGLSAGSLASPADFGEELDKVELEQDAPVLGMLATLTGMAGTQQSSFMSSQLVEADSWMSTGPPEGLEEATAFQAAKLQEAQAFAKVGKLPPIDQLPTDRSHSEAPLSAHSSDAQGLEVARQLALELAEHANLPEGSETFDVDAYSRVFSDAAFRLALNATNALDYSAGSEAPESCAGSAISGTLSGCSQAVAALAEDLAVHAVQAAAVAHEAALQADAALLAAKEATKAKLAVEAQKAASEASLAAAAARTAADKAASEAATLRNLAAVEVPQLQSRPLLSAPTGMPPLSQRSVGTRSVGSAVLDGSEADASDAAFVLVHKIAVAALSDRERTSELEVFAKSRQQGPGTTKPPSGRAFSSSKEKAQAQADGASKAAEDSARKAAEMATEAQEVAKQAVVAKSERAMSEVSVVFSTGPSEDADFHSAFEVVNISLDAADALSVSMVDGLGASEVAVDTMAFDAVKRSSDTAPAPSISVFEGSVVSGVTDDNMAFDAVKRSLDTAPAPSISVFEGSVVSGVTVDNMAFDAVKRSLDTAPAPSISVFEESVVSGVTVDNMAFEAVKRSLDTAPAPSISVFEGSVVSGVTVDNMAFEAVKRSLDTATAPSISVFEGSGASEVAVDTTAFEALKKSLALAPSVSLAEGSVATSAASEVADADAAFEVVRRSFDAARAAQPNGSDASEICDEDMASEAAVPPVRPPAVSSVAAFSVASEVADDDAASGAMRRTMDAALGYGPAPSSRDSSVAFSVASEVVDEDAVAEAVNRSLFEATDESYFAQGHAASVASEVIDEDGSLAAAAHYTNSAVAAVAKSARDCITREPPSPTSVAGESLIYSAMEGSSILIEDMASNIVNSAVMQYDSFEGETEVESEARTARDHAIQQAIQQALAEEEARLRA</sequence>
<organism evidence="2 3">
    <name type="scientific">Polarella glacialis</name>
    <name type="common">Dinoflagellate</name>
    <dbReference type="NCBI Taxonomy" id="89957"/>
    <lineage>
        <taxon>Eukaryota</taxon>
        <taxon>Sar</taxon>
        <taxon>Alveolata</taxon>
        <taxon>Dinophyceae</taxon>
        <taxon>Suessiales</taxon>
        <taxon>Suessiaceae</taxon>
        <taxon>Polarella</taxon>
    </lineage>
</organism>
<proteinExistence type="predicted"/>